<keyword evidence="5" id="KW-1185">Reference proteome</keyword>
<dbReference type="Proteomes" id="UP000244005">
    <property type="component" value="Unassembled WGS sequence"/>
</dbReference>
<name>A0A2R6W9F8_MARPO</name>
<organism evidence="4 5">
    <name type="scientific">Marchantia polymorpha</name>
    <name type="common">Common liverwort</name>
    <name type="synonym">Marchantia aquatica</name>
    <dbReference type="NCBI Taxonomy" id="3197"/>
    <lineage>
        <taxon>Eukaryota</taxon>
        <taxon>Viridiplantae</taxon>
        <taxon>Streptophyta</taxon>
        <taxon>Embryophyta</taxon>
        <taxon>Marchantiophyta</taxon>
        <taxon>Marchantiopsida</taxon>
        <taxon>Marchantiidae</taxon>
        <taxon>Marchantiales</taxon>
        <taxon>Marchantiaceae</taxon>
        <taxon>Marchantia</taxon>
    </lineage>
</organism>
<dbReference type="PANTHER" id="PTHR43180:SF30">
    <property type="entry name" value="MOMILACTONE A SYNTHASE"/>
    <property type="match status" value="1"/>
</dbReference>
<dbReference type="FunFam" id="3.40.50.720:FF:000084">
    <property type="entry name" value="Short-chain dehydrogenase reductase"/>
    <property type="match status" value="1"/>
</dbReference>
<dbReference type="PRINTS" id="PR00081">
    <property type="entry name" value="GDHRDH"/>
</dbReference>
<dbReference type="PRINTS" id="PR00080">
    <property type="entry name" value="SDRFAMILY"/>
</dbReference>
<dbReference type="Gramene" id="Mp5g02670.1">
    <property type="protein sequence ID" value="Mp5g02670.1.cds"/>
    <property type="gene ID" value="Mp5g02670"/>
</dbReference>
<dbReference type="InterPro" id="IPR002347">
    <property type="entry name" value="SDR_fam"/>
</dbReference>
<keyword evidence="2" id="KW-0560">Oxidoreductase</keyword>
<reference evidence="5" key="1">
    <citation type="journal article" date="2017" name="Cell">
        <title>Insights into land plant evolution garnered from the Marchantia polymorpha genome.</title>
        <authorList>
            <person name="Bowman J.L."/>
            <person name="Kohchi T."/>
            <person name="Yamato K.T."/>
            <person name="Jenkins J."/>
            <person name="Shu S."/>
            <person name="Ishizaki K."/>
            <person name="Yamaoka S."/>
            <person name="Nishihama R."/>
            <person name="Nakamura Y."/>
            <person name="Berger F."/>
            <person name="Adam C."/>
            <person name="Aki S.S."/>
            <person name="Althoff F."/>
            <person name="Araki T."/>
            <person name="Arteaga-Vazquez M.A."/>
            <person name="Balasubrmanian S."/>
            <person name="Barry K."/>
            <person name="Bauer D."/>
            <person name="Boehm C.R."/>
            <person name="Briginshaw L."/>
            <person name="Caballero-Perez J."/>
            <person name="Catarino B."/>
            <person name="Chen F."/>
            <person name="Chiyoda S."/>
            <person name="Chovatia M."/>
            <person name="Davies K.M."/>
            <person name="Delmans M."/>
            <person name="Demura T."/>
            <person name="Dierschke T."/>
            <person name="Dolan L."/>
            <person name="Dorantes-Acosta A.E."/>
            <person name="Eklund D.M."/>
            <person name="Florent S.N."/>
            <person name="Flores-Sandoval E."/>
            <person name="Fujiyama A."/>
            <person name="Fukuzawa H."/>
            <person name="Galik B."/>
            <person name="Grimanelli D."/>
            <person name="Grimwood J."/>
            <person name="Grossniklaus U."/>
            <person name="Hamada T."/>
            <person name="Haseloff J."/>
            <person name="Hetherington A.J."/>
            <person name="Higo A."/>
            <person name="Hirakawa Y."/>
            <person name="Hundley H.N."/>
            <person name="Ikeda Y."/>
            <person name="Inoue K."/>
            <person name="Inoue S.I."/>
            <person name="Ishida S."/>
            <person name="Jia Q."/>
            <person name="Kakita M."/>
            <person name="Kanazawa T."/>
            <person name="Kawai Y."/>
            <person name="Kawashima T."/>
            <person name="Kennedy M."/>
            <person name="Kinose K."/>
            <person name="Kinoshita T."/>
            <person name="Kohara Y."/>
            <person name="Koide E."/>
            <person name="Komatsu K."/>
            <person name="Kopischke S."/>
            <person name="Kubo M."/>
            <person name="Kyozuka J."/>
            <person name="Lagercrantz U."/>
            <person name="Lin S.S."/>
            <person name="Lindquist E."/>
            <person name="Lipzen A.M."/>
            <person name="Lu C.W."/>
            <person name="De Luna E."/>
            <person name="Martienssen R.A."/>
            <person name="Minamino N."/>
            <person name="Mizutani M."/>
            <person name="Mizutani M."/>
            <person name="Mochizuki N."/>
            <person name="Monte I."/>
            <person name="Mosher R."/>
            <person name="Nagasaki H."/>
            <person name="Nakagami H."/>
            <person name="Naramoto S."/>
            <person name="Nishitani K."/>
            <person name="Ohtani M."/>
            <person name="Okamoto T."/>
            <person name="Okumura M."/>
            <person name="Phillips J."/>
            <person name="Pollak B."/>
            <person name="Reinders A."/>
            <person name="Rovekamp M."/>
            <person name="Sano R."/>
            <person name="Sawa S."/>
            <person name="Schmid M.W."/>
            <person name="Shirakawa M."/>
            <person name="Solano R."/>
            <person name="Spunde A."/>
            <person name="Suetsugu N."/>
            <person name="Sugano S."/>
            <person name="Sugiyama A."/>
            <person name="Sun R."/>
            <person name="Suzuki Y."/>
            <person name="Takenaka M."/>
            <person name="Takezawa D."/>
            <person name="Tomogane H."/>
            <person name="Tsuzuki M."/>
            <person name="Ueda T."/>
            <person name="Umeda M."/>
            <person name="Ward J.M."/>
            <person name="Watanabe Y."/>
            <person name="Yazaki K."/>
            <person name="Yokoyama R."/>
            <person name="Yoshitake Y."/>
            <person name="Yotsui I."/>
            <person name="Zachgo S."/>
            <person name="Schmutz J."/>
        </authorList>
    </citation>
    <scope>NUCLEOTIDE SEQUENCE [LARGE SCALE GENOMIC DNA]</scope>
    <source>
        <strain evidence="5">Tak-1</strain>
    </source>
</reference>
<protein>
    <submittedName>
        <fullName evidence="4">Uncharacterized protein</fullName>
    </submittedName>
</protein>
<dbReference type="GO" id="GO:0016491">
    <property type="term" value="F:oxidoreductase activity"/>
    <property type="evidence" value="ECO:0007669"/>
    <property type="project" value="UniProtKB-KW"/>
</dbReference>
<dbReference type="PANTHER" id="PTHR43180">
    <property type="entry name" value="3-OXOACYL-(ACYL-CARRIER-PROTEIN) REDUCTASE (AFU_ORTHOLOGUE AFUA_6G11210)"/>
    <property type="match status" value="1"/>
</dbReference>
<dbReference type="Gene3D" id="3.40.50.720">
    <property type="entry name" value="NAD(P)-binding Rossmann-like Domain"/>
    <property type="match status" value="1"/>
</dbReference>
<dbReference type="Pfam" id="PF13561">
    <property type="entry name" value="adh_short_C2"/>
    <property type="match status" value="1"/>
</dbReference>
<dbReference type="OrthoDB" id="294295at2759"/>
<dbReference type="OMA" id="EMTEEIW"/>
<sequence length="339" mass="36167">MQVVRIARGRHLQVKLSQCGLLCPNAPQPRPDSQPKRPRSMHTSSPEPAAPSAKLAGRVAVITGGASGIGASCARAFVEHGARVFVADVEDEAGRALCEELGPSANFFHCDVLNEKDIAGVIDQAVKQYGKLDILHNNVGVGGRTTSIQDVDIDDFDKIYATNVRSVVLGLKYAARVMIPRESGSIISTSSVAAVVGGSAPSPYAFTKSAIPGITRQAAAELGKYGIRVNCISPLAIASHAQLRRVQKLQGCENLTLDQYSAMMDEISELKGAKLRAEVFARTALFLASDDASYTTGQNFVLDGGFTCSKPYPLKVLNRAFDNCFSYSKSASHDPQNNP</sequence>
<dbReference type="EMBL" id="KZ772796">
    <property type="protein sequence ID" value="PTQ30490.1"/>
    <property type="molecule type" value="Genomic_DNA"/>
</dbReference>
<evidence type="ECO:0000256" key="3">
    <source>
        <dbReference type="SAM" id="MobiDB-lite"/>
    </source>
</evidence>
<accession>A0A2R6W9F8</accession>
<evidence type="ECO:0000313" key="4">
    <source>
        <dbReference type="EMBL" id="PTQ30490.1"/>
    </source>
</evidence>
<evidence type="ECO:0000256" key="2">
    <source>
        <dbReference type="ARBA" id="ARBA00023002"/>
    </source>
</evidence>
<dbReference type="SUPFAM" id="SSF51735">
    <property type="entry name" value="NAD(P)-binding Rossmann-fold domains"/>
    <property type="match status" value="1"/>
</dbReference>
<evidence type="ECO:0000313" key="5">
    <source>
        <dbReference type="Proteomes" id="UP000244005"/>
    </source>
</evidence>
<comment type="similarity">
    <text evidence="1">Belongs to the short-chain dehydrogenases/reductases (SDR) family.</text>
</comment>
<feature type="region of interest" description="Disordered" evidence="3">
    <location>
        <begin position="23"/>
        <end position="54"/>
    </location>
</feature>
<dbReference type="AlphaFoldDB" id="A0A2R6W9F8"/>
<evidence type="ECO:0000256" key="1">
    <source>
        <dbReference type="ARBA" id="ARBA00006484"/>
    </source>
</evidence>
<proteinExistence type="inferred from homology"/>
<gene>
    <name evidence="4" type="ORF">MARPO_0124s0056</name>
</gene>
<dbReference type="InterPro" id="IPR036291">
    <property type="entry name" value="NAD(P)-bd_dom_sf"/>
</dbReference>